<feature type="non-terminal residue" evidence="3">
    <location>
        <position position="1"/>
    </location>
</feature>
<dbReference type="Pfam" id="PF01464">
    <property type="entry name" value="SLT"/>
    <property type="match status" value="1"/>
</dbReference>
<dbReference type="InterPro" id="IPR023346">
    <property type="entry name" value="Lysozyme-like_dom_sf"/>
</dbReference>
<evidence type="ECO:0000313" key="3">
    <source>
        <dbReference type="EMBL" id="KAK3214762.1"/>
    </source>
</evidence>
<organism evidence="3 4">
    <name type="scientific">Pseudopithomyces chartarum</name>
    <dbReference type="NCBI Taxonomy" id="1892770"/>
    <lineage>
        <taxon>Eukaryota</taxon>
        <taxon>Fungi</taxon>
        <taxon>Dikarya</taxon>
        <taxon>Ascomycota</taxon>
        <taxon>Pezizomycotina</taxon>
        <taxon>Dothideomycetes</taxon>
        <taxon>Pleosporomycetidae</taxon>
        <taxon>Pleosporales</taxon>
        <taxon>Massarineae</taxon>
        <taxon>Didymosphaeriaceae</taxon>
        <taxon>Pseudopithomyces</taxon>
    </lineage>
</organism>
<dbReference type="AlphaFoldDB" id="A0AAN6RK97"/>
<dbReference type="Gene3D" id="1.10.530.10">
    <property type="match status" value="1"/>
</dbReference>
<keyword evidence="4" id="KW-1185">Reference proteome</keyword>
<evidence type="ECO:0000259" key="2">
    <source>
        <dbReference type="Pfam" id="PF01464"/>
    </source>
</evidence>
<proteinExistence type="predicted"/>
<comment type="caution">
    <text evidence="3">The sequence shown here is derived from an EMBL/GenBank/DDBJ whole genome shotgun (WGS) entry which is preliminary data.</text>
</comment>
<dbReference type="Proteomes" id="UP001280581">
    <property type="component" value="Unassembled WGS sequence"/>
</dbReference>
<protein>
    <recommendedName>
        <fullName evidence="2">Transglycosylase SLT domain-containing protein</fullName>
    </recommendedName>
</protein>
<sequence>APNFLTGLCYMLLAVCFFTSSLQHPVDSQNVNTTIEGFDNTSKRSTTYVQYSGPASNFPCISEFSEWQHLWELNLPTLSSGANTDSDVANIKTAINHCSRKHHVDRRLILAMIMQESRGDVGVITTYNPYATAGLMQCMNCPGFVGQHGLALDDVTGMICGGVERFKGNLKHFGDKDSRDSVWPALREYNSGNANLADLSDPRGATASYVSDVANRVMGWCN</sequence>
<dbReference type="InterPro" id="IPR008258">
    <property type="entry name" value="Transglycosylase_SLT_dom_1"/>
</dbReference>
<reference evidence="3 4" key="1">
    <citation type="submission" date="2021-02" db="EMBL/GenBank/DDBJ databases">
        <title>Genome assembly of Pseudopithomyces chartarum.</title>
        <authorList>
            <person name="Jauregui R."/>
            <person name="Singh J."/>
            <person name="Voisey C."/>
        </authorList>
    </citation>
    <scope>NUCLEOTIDE SEQUENCE [LARGE SCALE GENOMIC DNA]</scope>
    <source>
        <strain evidence="3 4">AGR01</strain>
    </source>
</reference>
<feature type="signal peptide" evidence="1">
    <location>
        <begin position="1"/>
        <end position="28"/>
    </location>
</feature>
<feature type="domain" description="Transglycosylase SLT" evidence="2">
    <location>
        <begin position="95"/>
        <end position="198"/>
    </location>
</feature>
<dbReference type="EMBL" id="WVTA01000003">
    <property type="protein sequence ID" value="KAK3214762.1"/>
    <property type="molecule type" value="Genomic_DNA"/>
</dbReference>
<gene>
    <name evidence="3" type="ORF">GRF29_19g1188602</name>
</gene>
<feature type="chain" id="PRO_5042879210" description="Transglycosylase SLT domain-containing protein" evidence="1">
    <location>
        <begin position="29"/>
        <end position="222"/>
    </location>
</feature>
<name>A0AAN6RK97_9PLEO</name>
<accession>A0AAN6RK97</accession>
<evidence type="ECO:0000313" key="4">
    <source>
        <dbReference type="Proteomes" id="UP001280581"/>
    </source>
</evidence>
<keyword evidence="1" id="KW-0732">Signal</keyword>
<dbReference type="SUPFAM" id="SSF53955">
    <property type="entry name" value="Lysozyme-like"/>
    <property type="match status" value="1"/>
</dbReference>
<evidence type="ECO:0000256" key="1">
    <source>
        <dbReference type="SAM" id="SignalP"/>
    </source>
</evidence>